<keyword evidence="2" id="KW-0808">Transferase</keyword>
<evidence type="ECO:0000313" key="3">
    <source>
        <dbReference type="Proteomes" id="UP000429232"/>
    </source>
</evidence>
<dbReference type="InterPro" id="IPR029063">
    <property type="entry name" value="SAM-dependent_MTases_sf"/>
</dbReference>
<evidence type="ECO:0000259" key="1">
    <source>
        <dbReference type="Pfam" id="PF05050"/>
    </source>
</evidence>
<dbReference type="EMBL" id="CP066775">
    <property type="protein sequence ID" value="QQL48506.1"/>
    <property type="molecule type" value="Genomic_DNA"/>
</dbReference>
<keyword evidence="3" id="KW-1185">Reference proteome</keyword>
<dbReference type="Gene3D" id="3.40.50.150">
    <property type="entry name" value="Vaccinia Virus protein VP39"/>
    <property type="match status" value="1"/>
</dbReference>
<name>A0A6I4IP42_9SPHI</name>
<proteinExistence type="predicted"/>
<feature type="domain" description="Methyltransferase FkbM" evidence="1">
    <location>
        <begin position="91"/>
        <end position="238"/>
    </location>
</feature>
<dbReference type="Proteomes" id="UP000429232">
    <property type="component" value="Chromosome"/>
</dbReference>
<dbReference type="GO" id="GO:0008171">
    <property type="term" value="F:O-methyltransferase activity"/>
    <property type="evidence" value="ECO:0007669"/>
    <property type="project" value="TreeGrafter"/>
</dbReference>
<keyword evidence="2" id="KW-0489">Methyltransferase</keyword>
<dbReference type="NCBIfam" id="TIGR01444">
    <property type="entry name" value="fkbM_fam"/>
    <property type="match status" value="1"/>
</dbReference>
<dbReference type="AlphaFoldDB" id="A0A6I4IP42"/>
<protein>
    <submittedName>
        <fullName evidence="2">FkbM family methyltransferase</fullName>
    </submittedName>
</protein>
<dbReference type="PANTHER" id="PTHR36973">
    <property type="entry name" value="SLL1456 PROTEIN-RELATED"/>
    <property type="match status" value="1"/>
</dbReference>
<dbReference type="KEGG" id="mgik:GO620_009915"/>
<dbReference type="GO" id="GO:0032259">
    <property type="term" value="P:methylation"/>
    <property type="evidence" value="ECO:0007669"/>
    <property type="project" value="UniProtKB-KW"/>
</dbReference>
<gene>
    <name evidence="2" type="ORF">GO620_009915</name>
</gene>
<evidence type="ECO:0000313" key="2">
    <source>
        <dbReference type="EMBL" id="QQL48506.1"/>
    </source>
</evidence>
<sequence>MVPFRVQWSWYVLKSKNHALFKRELKRSSNFWKALALKFIPNLHKKPLKLRLKDGNFVQINKFMDLFIFHEIFIDGCYDTTKLGAKPVIVDIGANSGMFAIRMKQLYPDATIYCFEPFEENFEHLLQNTSQFNGVTCYKKGVAANTRSEKLYIHGINPGAHSIYEEVVPHHAQVANVDLVSINEIQDLTGITRADFLKVDCEGAEYEIINAMTPETALIYPKMVVELMLHPDESVDKLIQLGYQVHRENEFIAHAELPME</sequence>
<accession>A0A6I4IP42</accession>
<dbReference type="Pfam" id="PF05050">
    <property type="entry name" value="Methyltransf_21"/>
    <property type="match status" value="1"/>
</dbReference>
<dbReference type="SUPFAM" id="SSF53335">
    <property type="entry name" value="S-adenosyl-L-methionine-dependent methyltransferases"/>
    <property type="match status" value="1"/>
</dbReference>
<dbReference type="InterPro" id="IPR006342">
    <property type="entry name" value="FkbM_mtfrase"/>
</dbReference>
<organism evidence="2 3">
    <name type="scientific">Mucilaginibacter ginkgonis</name>
    <dbReference type="NCBI Taxonomy" id="2682091"/>
    <lineage>
        <taxon>Bacteria</taxon>
        <taxon>Pseudomonadati</taxon>
        <taxon>Bacteroidota</taxon>
        <taxon>Sphingobacteriia</taxon>
        <taxon>Sphingobacteriales</taxon>
        <taxon>Sphingobacteriaceae</taxon>
        <taxon>Mucilaginibacter</taxon>
    </lineage>
</organism>
<dbReference type="PANTHER" id="PTHR36973:SF4">
    <property type="entry name" value="NODULATION PROTEIN"/>
    <property type="match status" value="1"/>
</dbReference>
<dbReference type="RefSeq" id="WP_157526219.1">
    <property type="nucleotide sequence ID" value="NZ_CP066775.1"/>
</dbReference>
<dbReference type="InterPro" id="IPR053188">
    <property type="entry name" value="FkbM_Methyltransferase"/>
</dbReference>
<reference evidence="2 3" key="1">
    <citation type="submission" date="2020-12" db="EMBL/GenBank/DDBJ databases">
        <title>HMF7856_wgs.fasta genome submission.</title>
        <authorList>
            <person name="Kang H."/>
            <person name="Kim H."/>
            <person name="Joh K."/>
        </authorList>
    </citation>
    <scope>NUCLEOTIDE SEQUENCE [LARGE SCALE GENOMIC DNA]</scope>
    <source>
        <strain evidence="2 3">HMF7856</strain>
    </source>
</reference>